<evidence type="ECO:0000256" key="3">
    <source>
        <dbReference type="ARBA" id="ARBA00022771"/>
    </source>
</evidence>
<dbReference type="CDD" id="cd10747">
    <property type="entry name" value="DnaJ_C"/>
    <property type="match status" value="1"/>
</dbReference>
<dbReference type="InterPro" id="IPR008971">
    <property type="entry name" value="HSP40/DnaJ_pept-bd"/>
</dbReference>
<dbReference type="Pfam" id="PF00684">
    <property type="entry name" value="DnaJ_CXXCXGXG"/>
    <property type="match status" value="1"/>
</dbReference>
<dbReference type="GO" id="GO:0005739">
    <property type="term" value="C:mitochondrion"/>
    <property type="evidence" value="ECO:0007669"/>
    <property type="project" value="TreeGrafter"/>
</dbReference>
<dbReference type="PROSITE" id="PS00636">
    <property type="entry name" value="DNAJ_1"/>
    <property type="match status" value="1"/>
</dbReference>
<dbReference type="InterPro" id="IPR036869">
    <property type="entry name" value="J_dom_sf"/>
</dbReference>
<dbReference type="Gene3D" id="2.10.230.10">
    <property type="entry name" value="Heat shock protein DnaJ, cysteine-rich domain"/>
    <property type="match status" value="1"/>
</dbReference>
<dbReference type="InterPro" id="IPR036410">
    <property type="entry name" value="HSP_DnaJ_Cys-rich_dom_sf"/>
</dbReference>
<dbReference type="GO" id="GO:0006457">
    <property type="term" value="P:protein folding"/>
    <property type="evidence" value="ECO:0007669"/>
    <property type="project" value="InterPro"/>
</dbReference>
<evidence type="ECO:0000256" key="4">
    <source>
        <dbReference type="ARBA" id="ARBA00022833"/>
    </source>
</evidence>
<accession>A0A0N5AVZ1</accession>
<dbReference type="FunFam" id="2.60.260.20:FF:000005">
    <property type="entry name" value="Chaperone protein dnaJ 1, mitochondrial"/>
    <property type="match status" value="1"/>
</dbReference>
<evidence type="ECO:0000259" key="8">
    <source>
        <dbReference type="PROSITE" id="PS51188"/>
    </source>
</evidence>
<dbReference type="Pfam" id="PF01556">
    <property type="entry name" value="DnaJ_C"/>
    <property type="match status" value="1"/>
</dbReference>
<dbReference type="SUPFAM" id="SSF57938">
    <property type="entry name" value="DnaJ/Hsp40 cysteine-rich domain"/>
    <property type="match status" value="1"/>
</dbReference>
<dbReference type="SUPFAM" id="SSF49493">
    <property type="entry name" value="HSP40/DnaJ peptide-binding domain"/>
    <property type="match status" value="2"/>
</dbReference>
<dbReference type="STRING" id="451379.A0A0N5AVZ1"/>
<dbReference type="InterPro" id="IPR018253">
    <property type="entry name" value="DnaJ_domain_CS"/>
</dbReference>
<dbReference type="AlphaFoldDB" id="A0A0N5AVZ1"/>
<organism evidence="9 10">
    <name type="scientific">Syphacia muris</name>
    <dbReference type="NCBI Taxonomy" id="451379"/>
    <lineage>
        <taxon>Eukaryota</taxon>
        <taxon>Metazoa</taxon>
        <taxon>Ecdysozoa</taxon>
        <taxon>Nematoda</taxon>
        <taxon>Chromadorea</taxon>
        <taxon>Rhabditida</taxon>
        <taxon>Spirurina</taxon>
        <taxon>Oxyuridomorpha</taxon>
        <taxon>Oxyuroidea</taxon>
        <taxon>Oxyuridae</taxon>
        <taxon>Syphacia</taxon>
    </lineage>
</organism>
<proteinExistence type="inferred from homology"/>
<dbReference type="PRINTS" id="PR00625">
    <property type="entry name" value="JDOMAIN"/>
</dbReference>
<evidence type="ECO:0000313" key="10">
    <source>
        <dbReference type="WBParaSite" id="SMUV_0000907201-mRNA-1"/>
    </source>
</evidence>
<feature type="domain" description="CR-type" evidence="8">
    <location>
        <begin position="205"/>
        <end position="283"/>
    </location>
</feature>
<dbReference type="GO" id="GO:0008270">
    <property type="term" value="F:zinc ion binding"/>
    <property type="evidence" value="ECO:0007669"/>
    <property type="project" value="UniProtKB-KW"/>
</dbReference>
<dbReference type="SUPFAM" id="SSF46565">
    <property type="entry name" value="Chaperone J-domain"/>
    <property type="match status" value="1"/>
</dbReference>
<evidence type="ECO:0000256" key="1">
    <source>
        <dbReference type="ARBA" id="ARBA00022723"/>
    </source>
</evidence>
<dbReference type="InterPro" id="IPR001305">
    <property type="entry name" value="HSP_DnaJ_Cys-rich_dom"/>
</dbReference>
<keyword evidence="9" id="KW-1185">Reference proteome</keyword>
<evidence type="ECO:0000256" key="2">
    <source>
        <dbReference type="ARBA" id="ARBA00022737"/>
    </source>
</evidence>
<dbReference type="PROSITE" id="PS51188">
    <property type="entry name" value="ZF_CR"/>
    <property type="match status" value="1"/>
</dbReference>
<evidence type="ECO:0000313" key="9">
    <source>
        <dbReference type="Proteomes" id="UP000046393"/>
    </source>
</evidence>
<dbReference type="GO" id="GO:0005524">
    <property type="term" value="F:ATP binding"/>
    <property type="evidence" value="ECO:0007669"/>
    <property type="project" value="InterPro"/>
</dbReference>
<dbReference type="GO" id="GO:0051082">
    <property type="term" value="F:unfolded protein binding"/>
    <property type="evidence" value="ECO:0007669"/>
    <property type="project" value="InterPro"/>
</dbReference>
<name>A0A0N5AVZ1_9BILA</name>
<dbReference type="GO" id="GO:0043066">
    <property type="term" value="P:negative regulation of apoptotic process"/>
    <property type="evidence" value="ECO:0007669"/>
    <property type="project" value="TreeGrafter"/>
</dbReference>
<feature type="zinc finger region" description="CR-type" evidence="6">
    <location>
        <begin position="205"/>
        <end position="283"/>
    </location>
</feature>
<dbReference type="GO" id="GO:0031072">
    <property type="term" value="F:heat shock protein binding"/>
    <property type="evidence" value="ECO:0007669"/>
    <property type="project" value="InterPro"/>
</dbReference>
<dbReference type="InterPro" id="IPR051938">
    <property type="entry name" value="Apopto_cytoskel_mod"/>
</dbReference>
<dbReference type="CDD" id="cd10719">
    <property type="entry name" value="DnaJ_zf"/>
    <property type="match status" value="1"/>
</dbReference>
<dbReference type="Proteomes" id="UP000046393">
    <property type="component" value="Unplaced"/>
</dbReference>
<dbReference type="PANTHER" id="PTHR44145">
    <property type="entry name" value="DNAJ HOMOLOG SUBFAMILY A MEMBER 3, MITOCHONDRIAL"/>
    <property type="match status" value="1"/>
</dbReference>
<evidence type="ECO:0000256" key="6">
    <source>
        <dbReference type="PROSITE-ProRule" id="PRU00546"/>
    </source>
</evidence>
<dbReference type="InterPro" id="IPR001623">
    <property type="entry name" value="DnaJ_domain"/>
</dbReference>
<dbReference type="WBParaSite" id="SMUV_0000907201-mRNA-1">
    <property type="protein sequence ID" value="SMUV_0000907201-mRNA-1"/>
    <property type="gene ID" value="SMUV_0000907201"/>
</dbReference>
<dbReference type="PANTHER" id="PTHR44145:SF3">
    <property type="entry name" value="DNAJ HOMOLOG SUBFAMILY A MEMBER 3, MITOCHONDRIAL"/>
    <property type="match status" value="1"/>
</dbReference>
<keyword evidence="5" id="KW-0143">Chaperone</keyword>
<reference evidence="10" key="1">
    <citation type="submission" date="2017-02" db="UniProtKB">
        <authorList>
            <consortium name="WormBaseParasite"/>
        </authorList>
    </citation>
    <scope>IDENTIFICATION</scope>
</reference>
<dbReference type="SMART" id="SM00271">
    <property type="entry name" value="DnaJ"/>
    <property type="match status" value="1"/>
</dbReference>
<dbReference type="PROSITE" id="PS50076">
    <property type="entry name" value="DNAJ_2"/>
    <property type="match status" value="1"/>
</dbReference>
<keyword evidence="2" id="KW-0677">Repeat</keyword>
<keyword evidence="3 6" id="KW-0863">Zinc-finger</keyword>
<sequence>MAVARRGLWRLAPVLIRSSSSSCFHSNSFLAAYHYSNFSSEGKFFYTQSHLRQIHTSTTHFAKRDYYEVLGLKRGASAKEIKKAYYQLAKKYHPDVNKEKDANVKFQEVSEAYEVLSDDSKRAQYDQFGTGPFYQQAPGQAKSRTAGGWQYQSTVDPEELFRKMFGGRNPFADFGFGDDYAETAHGYEASQQHVMNITFEEAARGVTKNVTLNVVEDCPTCKGKGVQPGFKKVSCPYCNGTGFIAQQMGGFFMQTSCSRCRGTGFYNKNPCLECEGHGRSVQRKSVAINVPAGINDGESVRINVGRSMVYITFKVAPSLRFRRDKYDIHCDVEISVAQAVLGGTVKVPGIEQDTFIQIPPGTNSHTRMRLTGKGIKRLDYAGHGDQYINIKIKVPKRLNEKQQSLMKAWAELEEDTPGNIQGVKNTVDGTLSLAMVVFFGAFCLNARYTSSAYLQFFGKKFSSNAKWSNVEDVTKPKQNANNGEGSENISLLNRLKNAILKLKGHGPTRYFISRFFS</sequence>
<dbReference type="InterPro" id="IPR002939">
    <property type="entry name" value="DnaJ_C"/>
</dbReference>
<dbReference type="Pfam" id="PF00226">
    <property type="entry name" value="DnaJ"/>
    <property type="match status" value="1"/>
</dbReference>
<dbReference type="GO" id="GO:0007005">
    <property type="term" value="P:mitochondrion organization"/>
    <property type="evidence" value="ECO:0007669"/>
    <property type="project" value="TreeGrafter"/>
</dbReference>
<dbReference type="FunFam" id="2.10.230.10:FF:000002">
    <property type="entry name" value="Molecular chaperone DnaJ"/>
    <property type="match status" value="1"/>
</dbReference>
<evidence type="ECO:0000256" key="5">
    <source>
        <dbReference type="ARBA" id="ARBA00023186"/>
    </source>
</evidence>
<feature type="domain" description="J" evidence="7">
    <location>
        <begin position="65"/>
        <end position="129"/>
    </location>
</feature>
<keyword evidence="4 6" id="KW-0862">Zinc</keyword>
<dbReference type="HAMAP" id="MF_01152">
    <property type="entry name" value="DnaJ"/>
    <property type="match status" value="1"/>
</dbReference>
<evidence type="ECO:0000259" key="7">
    <source>
        <dbReference type="PROSITE" id="PS50076"/>
    </source>
</evidence>
<dbReference type="CDD" id="cd06257">
    <property type="entry name" value="DnaJ"/>
    <property type="match status" value="1"/>
</dbReference>
<dbReference type="InterPro" id="IPR012724">
    <property type="entry name" value="DnaJ"/>
</dbReference>
<dbReference type="Gene3D" id="1.10.287.110">
    <property type="entry name" value="DnaJ domain"/>
    <property type="match status" value="1"/>
</dbReference>
<dbReference type="GO" id="GO:0009408">
    <property type="term" value="P:response to heat"/>
    <property type="evidence" value="ECO:0007669"/>
    <property type="project" value="InterPro"/>
</dbReference>
<protein>
    <submittedName>
        <fullName evidence="10">Chaperone protein dnaJ 1, mitochondrial</fullName>
    </submittedName>
</protein>
<dbReference type="Gene3D" id="2.60.260.20">
    <property type="entry name" value="Urease metallochaperone UreE, N-terminal domain"/>
    <property type="match status" value="2"/>
</dbReference>
<keyword evidence="1 6" id="KW-0479">Metal-binding</keyword>